<name>A0A923HFA0_9BURK</name>
<dbReference type="InterPro" id="IPR025979">
    <property type="entry name" value="ChrR-like_cupin_dom"/>
</dbReference>
<proteinExistence type="predicted"/>
<dbReference type="Gene3D" id="2.60.120.10">
    <property type="entry name" value="Jelly Rolls"/>
    <property type="match status" value="2"/>
</dbReference>
<dbReference type="RefSeq" id="WP_186910924.1">
    <property type="nucleotide sequence ID" value="NZ_JACOFV010000002.1"/>
</dbReference>
<feature type="domain" description="ChrR-like cupin" evidence="1">
    <location>
        <begin position="10"/>
        <end position="111"/>
    </location>
</feature>
<feature type="domain" description="ChrR-like cupin" evidence="1">
    <location>
        <begin position="117"/>
        <end position="216"/>
    </location>
</feature>
<evidence type="ECO:0000313" key="3">
    <source>
        <dbReference type="Proteomes" id="UP000634011"/>
    </source>
</evidence>
<keyword evidence="3" id="KW-1185">Reference proteome</keyword>
<accession>A0A923HFA0</accession>
<dbReference type="InterPro" id="IPR014710">
    <property type="entry name" value="RmlC-like_jellyroll"/>
</dbReference>
<protein>
    <submittedName>
        <fullName evidence="2">Cupin domain-containing protein</fullName>
    </submittedName>
</protein>
<dbReference type="CDD" id="cd20303">
    <property type="entry name" value="cupin_ChrR_1"/>
    <property type="match status" value="2"/>
</dbReference>
<comment type="caution">
    <text evidence="2">The sequence shown here is derived from an EMBL/GenBank/DDBJ whole genome shotgun (WGS) entry which is preliminary data.</text>
</comment>
<dbReference type="SUPFAM" id="SSF51182">
    <property type="entry name" value="RmlC-like cupins"/>
    <property type="match status" value="2"/>
</dbReference>
<dbReference type="Proteomes" id="UP000634011">
    <property type="component" value="Unassembled WGS sequence"/>
</dbReference>
<evidence type="ECO:0000259" key="1">
    <source>
        <dbReference type="Pfam" id="PF12973"/>
    </source>
</evidence>
<sequence length="224" mass="25089">MKLHTDTSVRVTVQSKDLPWVDSPVPGVQRQLIERDGDEVARATSIVRYAAGMTFFSHEHELGEEFIVLEGDFNDEYGSYGPGTYVKNPPGSRHTPFTVHGCTILVKLRHMEKNDTERVVIDTANAEWFPGTVPGLSVLPLSEFGTTHTALVRWQPGTYFKMHNHFGGEEIFVLEGMFQDENGNYPAGTWIRSPHMSAHVPFSENGCLILVKVGHLPPIKNKIF</sequence>
<dbReference type="InterPro" id="IPR011051">
    <property type="entry name" value="RmlC_Cupin_sf"/>
</dbReference>
<reference evidence="2" key="1">
    <citation type="submission" date="2020-08" db="EMBL/GenBank/DDBJ databases">
        <title>Novel species isolated from subtropical streams in China.</title>
        <authorList>
            <person name="Lu H."/>
        </authorList>
    </citation>
    <scope>NUCLEOTIDE SEQUENCE</scope>
    <source>
        <strain evidence="2">KACC 12607</strain>
    </source>
</reference>
<dbReference type="Pfam" id="PF12973">
    <property type="entry name" value="Cupin_7"/>
    <property type="match status" value="2"/>
</dbReference>
<gene>
    <name evidence="2" type="ORF">H8K32_02590</name>
</gene>
<dbReference type="AlphaFoldDB" id="A0A923HFA0"/>
<dbReference type="EMBL" id="JACOFV010000002">
    <property type="protein sequence ID" value="MBC3860975.1"/>
    <property type="molecule type" value="Genomic_DNA"/>
</dbReference>
<evidence type="ECO:0000313" key="2">
    <source>
        <dbReference type="EMBL" id="MBC3860975.1"/>
    </source>
</evidence>
<organism evidence="2 3">
    <name type="scientific">Undibacterium jejuense</name>
    <dbReference type="NCBI Taxonomy" id="1344949"/>
    <lineage>
        <taxon>Bacteria</taxon>
        <taxon>Pseudomonadati</taxon>
        <taxon>Pseudomonadota</taxon>
        <taxon>Betaproteobacteria</taxon>
        <taxon>Burkholderiales</taxon>
        <taxon>Oxalobacteraceae</taxon>
        <taxon>Undibacterium</taxon>
    </lineage>
</organism>